<keyword evidence="4" id="KW-1185">Reference proteome</keyword>
<dbReference type="InterPro" id="IPR014245">
    <property type="entry name" value="Spore_III_AF"/>
</dbReference>
<dbReference type="EMBL" id="JAUSUC010000002">
    <property type="protein sequence ID" value="MDQ0213831.1"/>
    <property type="molecule type" value="Genomic_DNA"/>
</dbReference>
<dbReference type="NCBIfam" id="TIGR02896">
    <property type="entry name" value="spore_III_AF"/>
    <property type="match status" value="1"/>
</dbReference>
<feature type="coiled-coil region" evidence="1">
    <location>
        <begin position="104"/>
        <end position="131"/>
    </location>
</feature>
<feature type="transmembrane region" description="Helical" evidence="2">
    <location>
        <begin position="6"/>
        <end position="25"/>
    </location>
</feature>
<gene>
    <name evidence="3" type="ORF">J2S13_000225</name>
</gene>
<organism evidence="3 4">
    <name type="scientific">Oikeobacillus pervagus</name>
    <dbReference type="NCBI Taxonomy" id="1325931"/>
    <lineage>
        <taxon>Bacteria</taxon>
        <taxon>Bacillati</taxon>
        <taxon>Bacillota</taxon>
        <taxon>Bacilli</taxon>
        <taxon>Bacillales</taxon>
        <taxon>Bacillaceae</taxon>
        <taxon>Oikeobacillus</taxon>
    </lineage>
</organism>
<keyword evidence="2" id="KW-0472">Membrane</keyword>
<dbReference type="RefSeq" id="WP_307255828.1">
    <property type="nucleotide sequence ID" value="NZ_JAUSUC010000002.1"/>
</dbReference>
<feature type="transmembrane region" description="Helical" evidence="2">
    <location>
        <begin position="37"/>
        <end position="54"/>
    </location>
</feature>
<dbReference type="Proteomes" id="UP001237207">
    <property type="component" value="Unassembled WGS sequence"/>
</dbReference>
<protein>
    <submittedName>
        <fullName evidence="3">Stage III sporulation protein AF</fullName>
    </submittedName>
</protein>
<keyword evidence="2" id="KW-1133">Transmembrane helix</keyword>
<accession>A0AAJ1T224</accession>
<reference evidence="3" key="1">
    <citation type="submission" date="2023-07" db="EMBL/GenBank/DDBJ databases">
        <title>Genomic Encyclopedia of Type Strains, Phase IV (KMG-IV): sequencing the most valuable type-strain genomes for metagenomic binning, comparative biology and taxonomic classification.</title>
        <authorList>
            <person name="Goeker M."/>
        </authorList>
    </citation>
    <scope>NUCLEOTIDE SEQUENCE</scope>
    <source>
        <strain evidence="3">DSM 23947</strain>
    </source>
</reference>
<keyword evidence="2" id="KW-0812">Transmembrane</keyword>
<dbReference type="Pfam" id="PF09581">
    <property type="entry name" value="Spore_III_AF"/>
    <property type="match status" value="1"/>
</dbReference>
<dbReference type="AlphaFoldDB" id="A0AAJ1T224"/>
<comment type="caution">
    <text evidence="3">The sequence shown here is derived from an EMBL/GenBank/DDBJ whole genome shotgun (WGS) entry which is preliminary data.</text>
</comment>
<sequence>MEFITTWITNIILFILLAIVVEMLLPSSNFQKYTKMVIGLLLILVIMTPILKLISGDFHQQLQSVISKDMEGNKVENLVEMKKKEIQASQHAYILEQMAVQLENVAEKELIQKYQNEIEKIEVEMKDTQGNWNDQLTMIHVYLKKSEGDSSIHSIHEVDINTTTPLPPKMNDREQGEVTSFLSKIWDVESTKIELHLEGGADQDGFKSKPAQKAY</sequence>
<proteinExistence type="predicted"/>
<evidence type="ECO:0000256" key="2">
    <source>
        <dbReference type="SAM" id="Phobius"/>
    </source>
</evidence>
<evidence type="ECO:0000313" key="4">
    <source>
        <dbReference type="Proteomes" id="UP001237207"/>
    </source>
</evidence>
<evidence type="ECO:0000256" key="1">
    <source>
        <dbReference type="SAM" id="Coils"/>
    </source>
</evidence>
<evidence type="ECO:0000313" key="3">
    <source>
        <dbReference type="EMBL" id="MDQ0213831.1"/>
    </source>
</evidence>
<keyword evidence="1" id="KW-0175">Coiled coil</keyword>
<name>A0AAJ1T224_9BACI</name>